<evidence type="ECO:0000256" key="5">
    <source>
        <dbReference type="SAM" id="Phobius"/>
    </source>
</evidence>
<organism evidence="6 7">
    <name type="scientific">Halorientalis brevis</name>
    <dbReference type="NCBI Taxonomy" id="1126241"/>
    <lineage>
        <taxon>Archaea</taxon>
        <taxon>Methanobacteriati</taxon>
        <taxon>Methanobacteriota</taxon>
        <taxon>Stenosarchaea group</taxon>
        <taxon>Halobacteria</taxon>
        <taxon>Halobacteriales</taxon>
        <taxon>Haloarculaceae</taxon>
        <taxon>Halorientalis</taxon>
    </lineage>
</organism>
<evidence type="ECO:0000256" key="3">
    <source>
        <dbReference type="ARBA" id="ARBA00022989"/>
    </source>
</evidence>
<dbReference type="RefSeq" id="WP_345893375.1">
    <property type="nucleotide sequence ID" value="NZ_JALLGV010000005.1"/>
</dbReference>
<dbReference type="NCBIfam" id="TIGR02228">
    <property type="entry name" value="sigpep_I_arch"/>
    <property type="match status" value="1"/>
</dbReference>
<keyword evidence="4 5" id="KW-0472">Membrane</keyword>
<gene>
    <name evidence="6" type="ORF">ACFR9U_19150</name>
</gene>
<dbReference type="InterPro" id="IPR036286">
    <property type="entry name" value="LexA/Signal_pep-like_sf"/>
</dbReference>
<dbReference type="Gene3D" id="2.10.109.10">
    <property type="entry name" value="Umud Fragment, subunit A"/>
    <property type="match status" value="1"/>
</dbReference>
<reference evidence="6 7" key="1">
    <citation type="journal article" date="2019" name="Int. J. Syst. Evol. Microbiol.">
        <title>The Global Catalogue of Microorganisms (GCM) 10K type strain sequencing project: providing services to taxonomists for standard genome sequencing and annotation.</title>
        <authorList>
            <consortium name="The Broad Institute Genomics Platform"/>
            <consortium name="The Broad Institute Genome Sequencing Center for Infectious Disease"/>
            <person name="Wu L."/>
            <person name="Ma J."/>
        </authorList>
    </citation>
    <scope>NUCLEOTIDE SEQUENCE [LARGE SCALE GENOMIC DNA]</scope>
    <source>
        <strain evidence="6 7">CGMCC 1.12125</strain>
    </source>
</reference>
<name>A0ABD6CI55_9EURY</name>
<evidence type="ECO:0000313" key="6">
    <source>
        <dbReference type="EMBL" id="MFD1589103.1"/>
    </source>
</evidence>
<proteinExistence type="predicted"/>
<comment type="caution">
    <text evidence="6">The sequence shown here is derived from an EMBL/GenBank/DDBJ whole genome shotgun (WGS) entry which is preliminary data.</text>
</comment>
<dbReference type="GO" id="GO:0009003">
    <property type="term" value="F:signal peptidase activity"/>
    <property type="evidence" value="ECO:0007669"/>
    <property type="project" value="UniProtKB-EC"/>
</dbReference>
<comment type="subcellular location">
    <subcellularLocation>
        <location evidence="1">Membrane</location>
    </subcellularLocation>
</comment>
<keyword evidence="6" id="KW-0378">Hydrolase</keyword>
<accession>A0ABD6CI55</accession>
<evidence type="ECO:0000256" key="2">
    <source>
        <dbReference type="ARBA" id="ARBA00022692"/>
    </source>
</evidence>
<dbReference type="PRINTS" id="PR00728">
    <property type="entry name" value="SIGNALPTASE"/>
</dbReference>
<dbReference type="GO" id="GO:0016020">
    <property type="term" value="C:membrane"/>
    <property type="evidence" value="ECO:0007669"/>
    <property type="project" value="UniProtKB-SubCell"/>
</dbReference>
<evidence type="ECO:0000256" key="1">
    <source>
        <dbReference type="ARBA" id="ARBA00004370"/>
    </source>
</evidence>
<dbReference type="InterPro" id="IPR001733">
    <property type="entry name" value="Peptidase_S26B"/>
</dbReference>
<dbReference type="EC" id="3.4.21.89" evidence="6"/>
<sequence length="176" mass="18581">MSTKRQAVGFAVLLVVVLPFLLVAAPDLAGADHSYVVLSSSMSPSINAGDVVFVSEDDPTKIRENDVITFNPSGGPLSERDELITHRVVNVTESDGTLYFETKGDANDSPDAEPVPAENVVGRVTFTIPFIGHVVSFASSGAGTLLLIVVPAVLLGLLELRDLYRATEAADSDSPK</sequence>
<dbReference type="InterPro" id="IPR019533">
    <property type="entry name" value="Peptidase_S26"/>
</dbReference>
<feature type="transmembrane region" description="Helical" evidence="5">
    <location>
        <begin position="130"/>
        <end position="158"/>
    </location>
</feature>
<evidence type="ECO:0000256" key="4">
    <source>
        <dbReference type="ARBA" id="ARBA00023136"/>
    </source>
</evidence>
<dbReference type="SUPFAM" id="SSF51306">
    <property type="entry name" value="LexA/Signal peptidase"/>
    <property type="match status" value="1"/>
</dbReference>
<dbReference type="Proteomes" id="UP001597119">
    <property type="component" value="Unassembled WGS sequence"/>
</dbReference>
<dbReference type="PANTHER" id="PTHR10806">
    <property type="entry name" value="SIGNAL PEPTIDASE COMPLEX CATALYTIC SUBUNIT SEC11"/>
    <property type="match status" value="1"/>
</dbReference>
<keyword evidence="7" id="KW-1185">Reference proteome</keyword>
<dbReference type="AlphaFoldDB" id="A0ABD6CI55"/>
<dbReference type="PANTHER" id="PTHR10806:SF6">
    <property type="entry name" value="SIGNAL PEPTIDASE COMPLEX CATALYTIC SUBUNIT SEC11"/>
    <property type="match status" value="1"/>
</dbReference>
<keyword evidence="3 5" id="KW-1133">Transmembrane helix</keyword>
<dbReference type="CDD" id="cd06530">
    <property type="entry name" value="S26_SPase_I"/>
    <property type="match status" value="1"/>
</dbReference>
<dbReference type="EMBL" id="JBHUDJ010000014">
    <property type="protein sequence ID" value="MFD1589103.1"/>
    <property type="molecule type" value="Genomic_DNA"/>
</dbReference>
<protein>
    <submittedName>
        <fullName evidence="6">Signal peptidase I</fullName>
        <ecNumber evidence="6">3.4.21.89</ecNumber>
    </submittedName>
</protein>
<keyword evidence="2 5" id="KW-0812">Transmembrane</keyword>
<evidence type="ECO:0000313" key="7">
    <source>
        <dbReference type="Proteomes" id="UP001597119"/>
    </source>
</evidence>